<dbReference type="GO" id="GO:0005524">
    <property type="term" value="F:ATP binding"/>
    <property type="evidence" value="ECO:0007669"/>
    <property type="project" value="UniProtKB-UniRule"/>
</dbReference>
<evidence type="ECO:0000313" key="13">
    <source>
        <dbReference type="EMBL" id="KAL2474508.1"/>
    </source>
</evidence>
<dbReference type="InterPro" id="IPR036163">
    <property type="entry name" value="HMA_dom_sf"/>
</dbReference>
<dbReference type="NCBIfam" id="TIGR01512">
    <property type="entry name" value="ATPase-IB2_Cd"/>
    <property type="match status" value="1"/>
</dbReference>
<evidence type="ECO:0000256" key="10">
    <source>
        <dbReference type="ARBA" id="ARBA00023136"/>
    </source>
</evidence>
<dbReference type="SFLD" id="SFLDF00027">
    <property type="entry name" value="p-type_atpase"/>
    <property type="match status" value="1"/>
</dbReference>
<evidence type="ECO:0000259" key="12">
    <source>
        <dbReference type="PROSITE" id="PS50846"/>
    </source>
</evidence>
<evidence type="ECO:0000256" key="3">
    <source>
        <dbReference type="ARBA" id="ARBA00006024"/>
    </source>
</evidence>
<dbReference type="PRINTS" id="PR00119">
    <property type="entry name" value="CATATPASE"/>
</dbReference>
<proteinExistence type="inferred from homology"/>
<accession>A0ABD1QEC4</accession>
<dbReference type="InterPro" id="IPR059000">
    <property type="entry name" value="ATPase_P-type_domA"/>
</dbReference>
<dbReference type="SUPFAM" id="SSF56784">
    <property type="entry name" value="HAD-like"/>
    <property type="match status" value="1"/>
</dbReference>
<dbReference type="PRINTS" id="PR00120">
    <property type="entry name" value="HATPASE"/>
</dbReference>
<evidence type="ECO:0000256" key="7">
    <source>
        <dbReference type="ARBA" id="ARBA00022840"/>
    </source>
</evidence>
<dbReference type="Pfam" id="PF00702">
    <property type="entry name" value="Hydrolase"/>
    <property type="match status" value="1"/>
</dbReference>
<comment type="caution">
    <text evidence="13">The sequence shown here is derived from an EMBL/GenBank/DDBJ whole genome shotgun (WGS) entry which is preliminary data.</text>
</comment>
<comment type="subcellular location">
    <subcellularLocation>
        <location evidence="1">Membrane</location>
        <topology evidence="1">Multi-pass membrane protein</topology>
    </subcellularLocation>
    <subcellularLocation>
        <location evidence="2">Membrane</location>
        <topology evidence="2">Peripheral membrane protein</topology>
    </subcellularLocation>
</comment>
<feature type="transmembrane region" description="Helical" evidence="11">
    <location>
        <begin position="679"/>
        <end position="700"/>
    </location>
</feature>
<dbReference type="InterPro" id="IPR023214">
    <property type="entry name" value="HAD_sf"/>
</dbReference>
<keyword evidence="8" id="KW-1278">Translocase</keyword>
<dbReference type="InterPro" id="IPR001757">
    <property type="entry name" value="P_typ_ATPase"/>
</dbReference>
<dbReference type="NCBIfam" id="TIGR01494">
    <property type="entry name" value="ATPase_P-type"/>
    <property type="match status" value="1"/>
</dbReference>
<feature type="transmembrane region" description="Helical" evidence="11">
    <location>
        <begin position="345"/>
        <end position="370"/>
    </location>
</feature>
<dbReference type="InterPro" id="IPR036412">
    <property type="entry name" value="HAD-like_sf"/>
</dbReference>
<dbReference type="InterPro" id="IPR008250">
    <property type="entry name" value="ATPase_P-typ_transduc_dom_A_sf"/>
</dbReference>
<dbReference type="PROSITE" id="PS01229">
    <property type="entry name" value="COF_2"/>
    <property type="match status" value="1"/>
</dbReference>
<name>A0ABD1QEC4_9LAMI</name>
<feature type="transmembrane region" description="Helical" evidence="11">
    <location>
        <begin position="653"/>
        <end position="673"/>
    </location>
</feature>
<evidence type="ECO:0000256" key="1">
    <source>
        <dbReference type="ARBA" id="ARBA00004141"/>
    </source>
</evidence>
<dbReference type="PANTHER" id="PTHR48085">
    <property type="entry name" value="CADMIUM/ZINC-TRANSPORTING ATPASE HMA2-RELATED"/>
    <property type="match status" value="1"/>
</dbReference>
<dbReference type="InterPro" id="IPR027256">
    <property type="entry name" value="P-typ_ATPase_IB"/>
</dbReference>
<dbReference type="PROSITE" id="PS50846">
    <property type="entry name" value="HMA_2"/>
    <property type="match status" value="1"/>
</dbReference>
<evidence type="ECO:0000256" key="6">
    <source>
        <dbReference type="ARBA" id="ARBA00022741"/>
    </source>
</evidence>
<evidence type="ECO:0000256" key="8">
    <source>
        <dbReference type="ARBA" id="ARBA00022967"/>
    </source>
</evidence>
<evidence type="ECO:0000313" key="14">
    <source>
        <dbReference type="Proteomes" id="UP001604336"/>
    </source>
</evidence>
<dbReference type="Gene3D" id="2.70.150.10">
    <property type="entry name" value="Calcium-transporting ATPase, cytoplasmic transduction domain A"/>
    <property type="match status" value="1"/>
</dbReference>
<dbReference type="SFLD" id="SFLDS00003">
    <property type="entry name" value="Haloacid_Dehalogenase"/>
    <property type="match status" value="1"/>
</dbReference>
<dbReference type="AlphaFoldDB" id="A0ABD1QEC4"/>
<organism evidence="13 14">
    <name type="scientific">Abeliophyllum distichum</name>
    <dbReference type="NCBI Taxonomy" id="126358"/>
    <lineage>
        <taxon>Eukaryota</taxon>
        <taxon>Viridiplantae</taxon>
        <taxon>Streptophyta</taxon>
        <taxon>Embryophyta</taxon>
        <taxon>Tracheophyta</taxon>
        <taxon>Spermatophyta</taxon>
        <taxon>Magnoliopsida</taxon>
        <taxon>eudicotyledons</taxon>
        <taxon>Gunneridae</taxon>
        <taxon>Pentapetalae</taxon>
        <taxon>asterids</taxon>
        <taxon>lamiids</taxon>
        <taxon>Lamiales</taxon>
        <taxon>Oleaceae</taxon>
        <taxon>Forsythieae</taxon>
        <taxon>Abeliophyllum</taxon>
    </lineage>
</organism>
<keyword evidence="4 11" id="KW-0812">Transmembrane</keyword>
<dbReference type="InterPro" id="IPR044492">
    <property type="entry name" value="P_typ_ATPase_HD_dom"/>
</dbReference>
<evidence type="ECO:0000256" key="4">
    <source>
        <dbReference type="ARBA" id="ARBA00022692"/>
    </source>
</evidence>
<dbReference type="CDD" id="cd00371">
    <property type="entry name" value="HMA"/>
    <property type="match status" value="1"/>
</dbReference>
<dbReference type="EMBL" id="JBFOLK010000011">
    <property type="protein sequence ID" value="KAL2474508.1"/>
    <property type="molecule type" value="Genomic_DNA"/>
</dbReference>
<keyword evidence="9 11" id="KW-1133">Transmembrane helix</keyword>
<dbReference type="Pfam" id="PF00122">
    <property type="entry name" value="E1-E2_ATPase"/>
    <property type="match status" value="1"/>
</dbReference>
<dbReference type="Gene3D" id="3.40.50.1000">
    <property type="entry name" value="HAD superfamily/HAD-like"/>
    <property type="match status" value="1"/>
</dbReference>
<dbReference type="Gene3D" id="3.30.70.100">
    <property type="match status" value="1"/>
</dbReference>
<dbReference type="InterPro" id="IPR023298">
    <property type="entry name" value="ATPase_P-typ_TM_dom_sf"/>
</dbReference>
<keyword evidence="5 11" id="KW-0479">Metal-binding</keyword>
<dbReference type="GO" id="GO:0046872">
    <property type="term" value="F:metal ion binding"/>
    <property type="evidence" value="ECO:0007669"/>
    <property type="project" value="UniProtKB-KW"/>
</dbReference>
<evidence type="ECO:0000256" key="5">
    <source>
        <dbReference type="ARBA" id="ARBA00022723"/>
    </source>
</evidence>
<keyword evidence="6 11" id="KW-0547">Nucleotide-binding</keyword>
<feature type="domain" description="HMA" evidence="12">
    <location>
        <begin position="13"/>
        <end position="79"/>
    </location>
</feature>
<feature type="transmembrane region" description="Helical" evidence="11">
    <location>
        <begin position="312"/>
        <end position="333"/>
    </location>
</feature>
<evidence type="ECO:0000256" key="11">
    <source>
        <dbReference type="RuleBase" id="RU362081"/>
    </source>
</evidence>
<keyword evidence="10 11" id="KW-0472">Membrane</keyword>
<dbReference type="CDD" id="cd02079">
    <property type="entry name" value="P-type_ATPase_HM"/>
    <property type="match status" value="1"/>
</dbReference>
<evidence type="ECO:0000256" key="2">
    <source>
        <dbReference type="ARBA" id="ARBA00004170"/>
    </source>
</evidence>
<sequence>MEGRDGKEVQKFQKSYFDVLGICCSSEVSLVENLLKSLDGVKDFSIIVTTKTVIVVHDNLLISQLQIVKALNKARLEANVREYGVKNYQNKWPSPYVVVCGALLLLSFLEYVYRPFGWLAPLGAVAVGIGPIVLRAVAGLLNLSIDINMLVVIAVAGSIALKDYWESGTIVFLFTIAKWLESRASHKATASMSLLVNVVPLRVVLADTGEEINVDEVELNTILAVKAGEIIPLDGVVVQGNCEVDEKILTGESFPVSKQKDSIVWASTINLNGYISIKTTAVAQDCVVARMAKLVEEAQNNKSKTQRFIDKIAKYYTPVIVVISSTLALVPVVSKIHNKTEWYRLALIVLVSGCPCALVLSTPIAMLCGLSKAAKLGLLFKGEEYLEALAKIKIMAFDKTGTITRGEFVVADFKSLLDDVSLNTLLYWVSSIESKSSHPMATALIDFARARLIEAKPDKVEKFENFPGEGIRGEIEGNEIYVGNRKISSRAGCTAVPMLQGGSREGKSVGYIFLGSSPAGIFSLSDVCRTGSKEALNELTLMGMKTVMLTGDSYAAAKHAQDQLGGALDVIHAELLPEAKARIIKELQKKGPTAMIGDGVNDAPALATANIGISMGVSGSALATETGHVVLMSNDISRIPKAARISREVLRKVIQNAVIAITTKAAILVLAIAGHPSVLAAVLADVGTCLLVIFNSMLLLGKPIQGKTCKNTNDSSSCTNKPCPNIESQYKCDAQTCSSKKCAPRCRSTDLSSRSSGHKTRYNFAENEELLCNLLNEEEVIDHQCCNKVAQHLESQGMHNQSAHLSCGDENKCANSAPIANNYITDGGINEAKCYDHGNHSTATYKSALKSLGSVDYIIPRNHCLKKECCDGQYGCTLTGGLSEIVTE</sequence>
<feature type="transmembrane region" description="Helical" evidence="11">
    <location>
        <begin position="96"/>
        <end position="113"/>
    </location>
</feature>
<dbReference type="InterPro" id="IPR018303">
    <property type="entry name" value="ATPase_P-typ_P_site"/>
</dbReference>
<keyword evidence="14" id="KW-1185">Reference proteome</keyword>
<dbReference type="Gene3D" id="3.40.1110.10">
    <property type="entry name" value="Calcium-transporting ATPase, cytoplasmic domain N"/>
    <property type="match status" value="1"/>
</dbReference>
<dbReference type="GO" id="GO:0009626">
    <property type="term" value="P:plant-type hypersensitive response"/>
    <property type="evidence" value="ECO:0007669"/>
    <property type="project" value="UniProtKB-KW"/>
</dbReference>
<dbReference type="NCBIfam" id="TIGR01525">
    <property type="entry name" value="ATPase-IB_hvy"/>
    <property type="match status" value="1"/>
</dbReference>
<dbReference type="SFLD" id="SFLDG00002">
    <property type="entry name" value="C1.7:_P-type_atpase_like"/>
    <property type="match status" value="1"/>
</dbReference>
<reference evidence="14" key="1">
    <citation type="submission" date="2024-07" db="EMBL/GenBank/DDBJ databases">
        <title>Two chromosome-level genome assemblies of Korean endemic species Abeliophyllum distichum and Forsythia ovata (Oleaceae).</title>
        <authorList>
            <person name="Jang H."/>
        </authorList>
    </citation>
    <scope>NUCLEOTIDE SEQUENCE [LARGE SCALE GENOMIC DNA]</scope>
</reference>
<feature type="transmembrane region" description="Helical" evidence="11">
    <location>
        <begin position="119"/>
        <end position="141"/>
    </location>
</feature>
<dbReference type="FunFam" id="3.40.1110.10:FF:000043">
    <property type="entry name" value="Putative cadmium/zinc-transporting ATPase 3"/>
    <property type="match status" value="1"/>
</dbReference>
<dbReference type="PANTHER" id="PTHR48085:SF5">
    <property type="entry name" value="CADMIUM_ZINC-TRANSPORTING ATPASE HMA4-RELATED"/>
    <property type="match status" value="1"/>
</dbReference>
<dbReference type="InterPro" id="IPR023299">
    <property type="entry name" value="ATPase_P-typ_cyto_dom_N"/>
</dbReference>
<protein>
    <submittedName>
        <fullName evidence="13">Cadmium/zinc-transporting ATPase HMA2</fullName>
    </submittedName>
</protein>
<dbReference type="Proteomes" id="UP001604336">
    <property type="component" value="Unassembled WGS sequence"/>
</dbReference>
<gene>
    <name evidence="13" type="ORF">Adt_35244</name>
</gene>
<dbReference type="GO" id="GO:0016020">
    <property type="term" value="C:membrane"/>
    <property type="evidence" value="ECO:0007669"/>
    <property type="project" value="UniProtKB-SubCell"/>
</dbReference>
<dbReference type="FunFam" id="2.70.150.10:FF:000002">
    <property type="entry name" value="Copper-transporting ATPase 1, putative"/>
    <property type="match status" value="1"/>
</dbReference>
<dbReference type="InterPro" id="IPR006121">
    <property type="entry name" value="HMA_dom"/>
</dbReference>
<dbReference type="SUPFAM" id="SSF81665">
    <property type="entry name" value="Calcium ATPase, transmembrane domain M"/>
    <property type="match status" value="1"/>
</dbReference>
<dbReference type="SUPFAM" id="SSF55008">
    <property type="entry name" value="HMA, heavy metal-associated domain"/>
    <property type="match status" value="1"/>
</dbReference>
<dbReference type="SUPFAM" id="SSF81653">
    <property type="entry name" value="Calcium ATPase, transduction domain A"/>
    <property type="match status" value="1"/>
</dbReference>
<dbReference type="FunFam" id="3.30.70.100:FF:000022">
    <property type="entry name" value="Putative cadmium/zinc-transporting ATPase 3"/>
    <property type="match status" value="1"/>
</dbReference>
<comment type="similarity">
    <text evidence="3 11">Belongs to the cation transport ATPase (P-type) (TC 3.A.3) family. Type IB subfamily.</text>
</comment>
<keyword evidence="7 11" id="KW-0067">ATP-binding</keyword>
<dbReference type="PROSITE" id="PS00154">
    <property type="entry name" value="ATPASE_E1_E2"/>
    <property type="match status" value="1"/>
</dbReference>
<dbReference type="InterPro" id="IPR051014">
    <property type="entry name" value="Cation_Transport_ATPase_IB"/>
</dbReference>
<evidence type="ECO:0000256" key="9">
    <source>
        <dbReference type="ARBA" id="ARBA00022989"/>
    </source>
</evidence>